<feature type="transmembrane region" description="Helical" evidence="1">
    <location>
        <begin position="92"/>
        <end position="109"/>
    </location>
</feature>
<evidence type="ECO:0000313" key="3">
    <source>
        <dbReference type="Proteomes" id="UP001501690"/>
    </source>
</evidence>
<proteinExistence type="predicted"/>
<feature type="transmembrane region" description="Helical" evidence="1">
    <location>
        <begin position="31"/>
        <end position="49"/>
    </location>
</feature>
<evidence type="ECO:0000313" key="2">
    <source>
        <dbReference type="EMBL" id="GAA1698031.1"/>
    </source>
</evidence>
<keyword evidence="3" id="KW-1185">Reference proteome</keyword>
<dbReference type="Pfam" id="PF14079">
    <property type="entry name" value="DUF4260"/>
    <property type="match status" value="1"/>
</dbReference>
<keyword evidence="1" id="KW-0812">Transmembrane</keyword>
<evidence type="ECO:0000256" key="1">
    <source>
        <dbReference type="SAM" id="Phobius"/>
    </source>
</evidence>
<name>A0ABN2I3I2_9MICO</name>
<protein>
    <submittedName>
        <fullName evidence="2">DUF4260 family protein</fullName>
    </submittedName>
</protein>
<dbReference type="RefSeq" id="WP_344070855.1">
    <property type="nucleotide sequence ID" value="NZ_BAAAPL010000001.1"/>
</dbReference>
<gene>
    <name evidence="2" type="ORF">GCM10009808_14360</name>
</gene>
<comment type="caution">
    <text evidence="2">The sequence shown here is derived from an EMBL/GenBank/DDBJ whole genome shotgun (WGS) entry which is preliminary data.</text>
</comment>
<dbReference type="InterPro" id="IPR025356">
    <property type="entry name" value="DUF4260"/>
</dbReference>
<keyword evidence="1" id="KW-0472">Membrane</keyword>
<dbReference type="Proteomes" id="UP001501690">
    <property type="component" value="Unassembled WGS sequence"/>
</dbReference>
<feature type="transmembrane region" description="Helical" evidence="1">
    <location>
        <begin position="70"/>
        <end position="86"/>
    </location>
</feature>
<organism evidence="2 3">
    <name type="scientific">Microbacterium sediminicola</name>
    <dbReference type="NCBI Taxonomy" id="415210"/>
    <lineage>
        <taxon>Bacteria</taxon>
        <taxon>Bacillati</taxon>
        <taxon>Actinomycetota</taxon>
        <taxon>Actinomycetes</taxon>
        <taxon>Micrococcales</taxon>
        <taxon>Microbacteriaceae</taxon>
        <taxon>Microbacterium</taxon>
    </lineage>
</organism>
<dbReference type="EMBL" id="BAAAPL010000001">
    <property type="protein sequence ID" value="GAA1698031.1"/>
    <property type="molecule type" value="Genomic_DNA"/>
</dbReference>
<keyword evidence="1" id="KW-1133">Transmembrane helix</keyword>
<reference evidence="2 3" key="1">
    <citation type="journal article" date="2019" name="Int. J. Syst. Evol. Microbiol.">
        <title>The Global Catalogue of Microorganisms (GCM) 10K type strain sequencing project: providing services to taxonomists for standard genome sequencing and annotation.</title>
        <authorList>
            <consortium name="The Broad Institute Genomics Platform"/>
            <consortium name="The Broad Institute Genome Sequencing Center for Infectious Disease"/>
            <person name="Wu L."/>
            <person name="Ma J."/>
        </authorList>
    </citation>
    <scope>NUCLEOTIDE SEQUENCE [LARGE SCALE GENOMIC DNA]</scope>
    <source>
        <strain evidence="2 3">JCM 15577</strain>
    </source>
</reference>
<sequence length="129" mass="14265">MTYSRLAWILLAIALLIVSVAESLLHGWVTAGIIVAFALAPDVSLFGAAGDQRGVLKPERVPFYNAAHRAWVPFVLFFVGGTLAYLWELREIGLPLFWAGMGWLLHIAVDRTFGFTLRKKDGTLPSQHS</sequence>
<accession>A0ABN2I3I2</accession>